<feature type="transmembrane region" description="Helical" evidence="6">
    <location>
        <begin position="360"/>
        <end position="381"/>
    </location>
</feature>
<reference evidence="8 9" key="1">
    <citation type="submission" date="2023-04" db="EMBL/GenBank/DDBJ databases">
        <title>Marinobulbifer ophiurae gen. nov., sp. Nov., isolate from tissue of brittle star Ophioplocus japonicus.</title>
        <authorList>
            <person name="Kawano K."/>
            <person name="Sawayama S."/>
            <person name="Nakagawa S."/>
        </authorList>
    </citation>
    <scope>NUCLEOTIDE SEQUENCE [LARGE SCALE GENOMIC DNA]</scope>
    <source>
        <strain evidence="8 9">NKW57</strain>
    </source>
</reference>
<comment type="caution">
    <text evidence="8">The sequence shown here is derived from an EMBL/GenBank/DDBJ whole genome shotgun (WGS) entry which is preliminary data.</text>
</comment>
<name>A0ABQ6LZ98_9GAMM</name>
<dbReference type="Pfam" id="PF03553">
    <property type="entry name" value="Na_H_antiporter"/>
    <property type="match status" value="1"/>
</dbReference>
<feature type="transmembrane region" description="Helical" evidence="6">
    <location>
        <begin position="112"/>
        <end position="137"/>
    </location>
</feature>
<evidence type="ECO:0000256" key="4">
    <source>
        <dbReference type="ARBA" id="ARBA00022989"/>
    </source>
</evidence>
<feature type="transmembrane region" description="Helical" evidence="6">
    <location>
        <begin position="195"/>
        <end position="214"/>
    </location>
</feature>
<feature type="transmembrane region" description="Helical" evidence="6">
    <location>
        <begin position="451"/>
        <end position="469"/>
    </location>
</feature>
<evidence type="ECO:0000256" key="2">
    <source>
        <dbReference type="ARBA" id="ARBA00022475"/>
    </source>
</evidence>
<feature type="transmembrane region" description="Helical" evidence="6">
    <location>
        <begin position="29"/>
        <end position="47"/>
    </location>
</feature>
<dbReference type="EMBL" id="BSYJ01000003">
    <property type="protein sequence ID" value="GMG87423.1"/>
    <property type="molecule type" value="Genomic_DNA"/>
</dbReference>
<evidence type="ECO:0000256" key="1">
    <source>
        <dbReference type="ARBA" id="ARBA00004651"/>
    </source>
</evidence>
<evidence type="ECO:0000313" key="9">
    <source>
        <dbReference type="Proteomes" id="UP001224392"/>
    </source>
</evidence>
<keyword evidence="4 6" id="KW-1133">Transmembrane helix</keyword>
<evidence type="ECO:0000313" key="8">
    <source>
        <dbReference type="EMBL" id="GMG87423.1"/>
    </source>
</evidence>
<proteinExistence type="predicted"/>
<dbReference type="PANTHER" id="PTHR43478:SF1">
    <property type="entry name" value="NA+_H+ ANTIPORTER NHAC-LIKE C-TERMINAL DOMAIN-CONTAINING PROTEIN"/>
    <property type="match status" value="1"/>
</dbReference>
<accession>A0ABQ6LZ98</accession>
<sequence>MTEASWISILPPLLAIVLAISTRQVLLSLFLGVWLGYWLIPGGNPLSALAESMEGLVEVLSDAGDTKVIMFTLMIGGLIAILEACGGVRGFVNWLEKRNWVNRPGQAQWLSLLIGVVIFIESNITVLVAGSVCRPLFDKMKIAREKLAYLIDSTSAPICILIPLNAWGAFNLGLLEGTGVENSLELFLASIPLNFYAISALLLAVSSVAFNWNFDGMGKAMERTRNGELHWPGSTPVVDEELLSPPLDPSVKPRAVNMLLPIIVMVVGMPVGLWITGDGNLMKGSGSTSVLWAVGMALLTAATLVLTQRQMSLDKLNTTFVRGAGGVLPLAMILLLALALGDVTGKLKTAEFVSAFIGDAIPVAMLPALIFLVSGAIAFSVGSSWGTFAIMLPIAVAVAGDQGMALAPVVAAVLSGGIFGDHASPISDTTIVSSMASACDHIDHVKTQLPYALIAGGIAFTGFVITGMTM</sequence>
<dbReference type="RefSeq" id="WP_285764052.1">
    <property type="nucleotide sequence ID" value="NZ_BSYJ01000003.1"/>
</dbReference>
<protein>
    <submittedName>
        <fullName evidence="8">Na+/H+ antiporter NhaC family protein</fullName>
    </submittedName>
</protein>
<feature type="transmembrane region" description="Helical" evidence="6">
    <location>
        <begin position="388"/>
        <end position="414"/>
    </location>
</feature>
<feature type="transmembrane region" description="Helical" evidence="6">
    <location>
        <begin position="289"/>
        <end position="307"/>
    </location>
</feature>
<dbReference type="InterPro" id="IPR018461">
    <property type="entry name" value="Na/H_Antiport_NhaC-like_C"/>
</dbReference>
<feature type="transmembrane region" description="Helical" evidence="6">
    <location>
        <begin position="68"/>
        <end position="92"/>
    </location>
</feature>
<dbReference type="PANTHER" id="PTHR43478">
    <property type="entry name" value="NA+/H+ ANTIPORTER-RELATED"/>
    <property type="match status" value="1"/>
</dbReference>
<feature type="transmembrane region" description="Helical" evidence="6">
    <location>
        <begin position="258"/>
        <end position="277"/>
    </location>
</feature>
<dbReference type="Proteomes" id="UP001224392">
    <property type="component" value="Unassembled WGS sequence"/>
</dbReference>
<feature type="transmembrane region" description="Helical" evidence="6">
    <location>
        <begin position="319"/>
        <end position="340"/>
    </location>
</feature>
<evidence type="ECO:0000256" key="3">
    <source>
        <dbReference type="ARBA" id="ARBA00022692"/>
    </source>
</evidence>
<evidence type="ECO:0000256" key="5">
    <source>
        <dbReference type="ARBA" id="ARBA00023136"/>
    </source>
</evidence>
<organism evidence="8 9">
    <name type="scientific">Biformimicrobium ophioploci</name>
    <dbReference type="NCBI Taxonomy" id="3036711"/>
    <lineage>
        <taxon>Bacteria</taxon>
        <taxon>Pseudomonadati</taxon>
        <taxon>Pseudomonadota</taxon>
        <taxon>Gammaproteobacteria</taxon>
        <taxon>Cellvibrionales</taxon>
        <taxon>Microbulbiferaceae</taxon>
        <taxon>Biformimicrobium</taxon>
    </lineage>
</organism>
<evidence type="ECO:0000259" key="7">
    <source>
        <dbReference type="Pfam" id="PF03553"/>
    </source>
</evidence>
<gene>
    <name evidence="8" type="ORF">MNKW57_17440</name>
</gene>
<keyword evidence="9" id="KW-1185">Reference proteome</keyword>
<keyword evidence="5 6" id="KW-0472">Membrane</keyword>
<keyword evidence="3 6" id="KW-0812">Transmembrane</keyword>
<feature type="domain" description="Na+/H+ antiporter NhaC-like C-terminal" evidence="7">
    <location>
        <begin position="159"/>
        <end position="468"/>
    </location>
</feature>
<comment type="subcellular location">
    <subcellularLocation>
        <location evidence="1">Cell membrane</location>
        <topology evidence="1">Multi-pass membrane protein</topology>
    </subcellularLocation>
</comment>
<evidence type="ECO:0000256" key="6">
    <source>
        <dbReference type="SAM" id="Phobius"/>
    </source>
</evidence>
<keyword evidence="2" id="KW-1003">Cell membrane</keyword>